<dbReference type="PANTHER" id="PTHR21503">
    <property type="entry name" value="F-BOX-CONTAINING HYPOTHETICAL PROTEIN C.ELEGANS"/>
    <property type="match status" value="1"/>
</dbReference>
<dbReference type="InParanoid" id="G0NAD0"/>
<keyword evidence="3" id="KW-1185">Reference proteome</keyword>
<evidence type="ECO:0000259" key="1">
    <source>
        <dbReference type="Pfam" id="PF07735"/>
    </source>
</evidence>
<evidence type="ECO:0000313" key="3">
    <source>
        <dbReference type="Proteomes" id="UP000008068"/>
    </source>
</evidence>
<gene>
    <name evidence="2" type="ORF">CAEBREN_21955</name>
</gene>
<evidence type="ECO:0000313" key="2">
    <source>
        <dbReference type="EMBL" id="EGT56157.1"/>
    </source>
</evidence>
<dbReference type="EMBL" id="GL379854">
    <property type="protein sequence ID" value="EGT56157.1"/>
    <property type="molecule type" value="Genomic_DNA"/>
</dbReference>
<organism evidence="3">
    <name type="scientific">Caenorhabditis brenneri</name>
    <name type="common">Nematode worm</name>
    <dbReference type="NCBI Taxonomy" id="135651"/>
    <lineage>
        <taxon>Eukaryota</taxon>
        <taxon>Metazoa</taxon>
        <taxon>Ecdysozoa</taxon>
        <taxon>Nematoda</taxon>
        <taxon>Chromadorea</taxon>
        <taxon>Rhabditida</taxon>
        <taxon>Rhabditina</taxon>
        <taxon>Rhabditomorpha</taxon>
        <taxon>Rhabditoidea</taxon>
        <taxon>Rhabditidae</taxon>
        <taxon>Peloderinae</taxon>
        <taxon>Caenorhabditis</taxon>
    </lineage>
</organism>
<proteinExistence type="predicted"/>
<dbReference type="Proteomes" id="UP000008068">
    <property type="component" value="Unassembled WGS sequence"/>
</dbReference>
<dbReference type="Pfam" id="PF07735">
    <property type="entry name" value="FBA_2"/>
    <property type="match status" value="1"/>
</dbReference>
<dbReference type="HOGENOM" id="CLU_077771_0_0_1"/>
<accession>G0NAD0</accession>
<feature type="domain" description="Sdz-33 F-box" evidence="1">
    <location>
        <begin position="226"/>
        <end position="287"/>
    </location>
</feature>
<sequence length="358" mass="41446">MTSFSKFPLLQLPRVALANVFRNFDFCAMLMFLINYPKIRHLKLTSPKFGKYLTILVDNHATSPRIRILQFKTDTESGSPESISTRLVEVHGPLTNTEHKDSGIFNVEGFKGNCLANQPMGDNISPFRTYWETEMIGVKVLYVLLCDMYRIRGRVMTIQKGTMWALDSIKSRQVTPLRQLEVVEDKKESLDQEDLKQILTNSRCQADYVTFKAKLPFDLVTVDYTPANFKGLDFHDAPWMTVDTLLALGETCQEITIQNSKLKLIDLKAIMEHWLSGKMKSIKYLQITVRKFWRNRQKFANSVAKYKADLTEESHYESFKEEVFHFNGGVGFKREDGGYILLPLFREKDILTMLFFTK</sequence>
<dbReference type="InterPro" id="IPR012885">
    <property type="entry name" value="F-box_Sdz-33"/>
</dbReference>
<dbReference type="AlphaFoldDB" id="G0NAD0"/>
<name>G0NAD0_CAEBE</name>
<reference evidence="3" key="1">
    <citation type="submission" date="2011-07" db="EMBL/GenBank/DDBJ databases">
        <authorList>
            <consortium name="Caenorhabditis brenneri Sequencing and Analysis Consortium"/>
            <person name="Wilson R.K."/>
        </authorList>
    </citation>
    <scope>NUCLEOTIDE SEQUENCE [LARGE SCALE GENOMIC DNA]</scope>
    <source>
        <strain evidence="3">PB2801</strain>
    </source>
</reference>
<protein>
    <recommendedName>
        <fullName evidence="1">Sdz-33 F-box domain-containing protein</fullName>
    </recommendedName>
</protein>
<dbReference type="PANTHER" id="PTHR21503:SF8">
    <property type="entry name" value="F-BOX ASSOCIATED DOMAIN-CONTAINING PROTEIN-RELATED"/>
    <property type="match status" value="1"/>
</dbReference>